<feature type="compositionally biased region" description="Polar residues" evidence="2">
    <location>
        <begin position="413"/>
        <end position="423"/>
    </location>
</feature>
<dbReference type="Gramene" id="KFK36159">
    <property type="protein sequence ID" value="KFK36159"/>
    <property type="gene ID" value="AALP_AA4G085700"/>
</dbReference>
<proteinExistence type="predicted"/>
<feature type="region of interest" description="Disordered" evidence="2">
    <location>
        <begin position="377"/>
        <end position="424"/>
    </location>
</feature>
<sequence length="861" mass="95003">MSSSPSSFEQFLEDVLKPRTSRLGDPRRGPEKACSDAASSSWLRPCSKQREGSHASDKHLSSPSAADDQVNDIIIGDDELTADEPILVDVKAEMEEFDNAVEQRRLVLQSGSRRRAPRRSRRKPRPKKFRIPNPPGSTISDEKSLGVMRQKCSISDEIELRVPSPSDRADQPPEGYFTLYESFFDAAYLWFPIPLVILEFLAKFYVSISQITPRGIRHLVGYLIRSYECEETLTVDHLRNYLDLRRSPPKDKLLYYISPRKDFRIFNGFVSKDRQWADLFFYVPVCSETLGEGVDLIRTRWTRKVSNVILKTPDNTQAIHTLLASQGCNWDKHFSLRRVEKARAFFGGSSVSSFYFSDSSKEDQSEMGKRSFRDLAAGSAGTSKAPTLPRDSSAPRATSTPSAAHDLVPSASEVPNPTPSNTALLPKQSARVSSSLVLAMPASDPKAARSSVPLAISRSGEDVRRKAKGKSQDVASADHRGSESQSADGREPKKARTDPPSPVKVSRSVFDDDSAAAHLFATLAFPDDPCGPVQGSSSSSTMSRAGLKFLAFVNRVCHELEDEAKRQQLRADACAKGESAAKAERNKYADKLERRNKELEKALGDNERLRAENEELSRKLEVAEKSASNSLNCLSDRNAQVAALKAKVGKKRTELKTAKVLIMGFYEQFAAARAKLEELKGTPQDRMVFQIQREANLDFVRQLMGLIPERKVPKLEDELAALTAEVEAHSGDEEYFDKLMESIGECLDVVLPEFAKPSTRDRDVPLEKLAADAGIADVSGSHMHSESAGGLLQEMRVDSAGLLKDLMISEDGRMSFAGEDEVEEPTVAVEHNPAEGTESAGAERIASGDSEKVGEDEEAHS</sequence>
<evidence type="ECO:0000313" key="4">
    <source>
        <dbReference type="Proteomes" id="UP000029120"/>
    </source>
</evidence>
<dbReference type="CDD" id="cd14686">
    <property type="entry name" value="bZIP"/>
    <property type="match status" value="1"/>
</dbReference>
<feature type="compositionally biased region" description="Basic residues" evidence="2">
    <location>
        <begin position="112"/>
        <end position="130"/>
    </location>
</feature>
<dbReference type="EMBL" id="CM002872">
    <property type="protein sequence ID" value="KFK36159.1"/>
    <property type="molecule type" value="Genomic_DNA"/>
</dbReference>
<evidence type="ECO:0000256" key="1">
    <source>
        <dbReference type="SAM" id="Coils"/>
    </source>
</evidence>
<accession>A0A087H207</accession>
<organism evidence="3 4">
    <name type="scientific">Arabis alpina</name>
    <name type="common">Alpine rock-cress</name>
    <dbReference type="NCBI Taxonomy" id="50452"/>
    <lineage>
        <taxon>Eukaryota</taxon>
        <taxon>Viridiplantae</taxon>
        <taxon>Streptophyta</taxon>
        <taxon>Embryophyta</taxon>
        <taxon>Tracheophyta</taxon>
        <taxon>Spermatophyta</taxon>
        <taxon>Magnoliopsida</taxon>
        <taxon>eudicotyledons</taxon>
        <taxon>Gunneridae</taxon>
        <taxon>Pentapetalae</taxon>
        <taxon>rosids</taxon>
        <taxon>malvids</taxon>
        <taxon>Brassicales</taxon>
        <taxon>Brassicaceae</taxon>
        <taxon>Arabideae</taxon>
        <taxon>Arabis</taxon>
    </lineage>
</organism>
<dbReference type="OrthoDB" id="1114078at2759"/>
<feature type="compositionally biased region" description="Basic and acidic residues" evidence="2">
    <location>
        <begin position="48"/>
        <end position="60"/>
    </location>
</feature>
<feature type="region of interest" description="Disordered" evidence="2">
    <location>
        <begin position="815"/>
        <end position="861"/>
    </location>
</feature>
<reference evidence="4" key="1">
    <citation type="journal article" date="2015" name="Nat. Plants">
        <title>Genome expansion of Arabis alpina linked with retrotransposition and reduced symmetric DNA methylation.</title>
        <authorList>
            <person name="Willing E.M."/>
            <person name="Rawat V."/>
            <person name="Mandakova T."/>
            <person name="Maumus F."/>
            <person name="James G.V."/>
            <person name="Nordstroem K.J."/>
            <person name="Becker C."/>
            <person name="Warthmann N."/>
            <person name="Chica C."/>
            <person name="Szarzynska B."/>
            <person name="Zytnicki M."/>
            <person name="Albani M.C."/>
            <person name="Kiefer C."/>
            <person name="Bergonzi S."/>
            <person name="Castaings L."/>
            <person name="Mateos J.L."/>
            <person name="Berns M.C."/>
            <person name="Bujdoso N."/>
            <person name="Piofczyk T."/>
            <person name="de Lorenzo L."/>
            <person name="Barrero-Sicilia C."/>
            <person name="Mateos I."/>
            <person name="Piednoel M."/>
            <person name="Hagmann J."/>
            <person name="Chen-Min-Tao R."/>
            <person name="Iglesias-Fernandez R."/>
            <person name="Schuster S.C."/>
            <person name="Alonso-Blanco C."/>
            <person name="Roudier F."/>
            <person name="Carbonero P."/>
            <person name="Paz-Ares J."/>
            <person name="Davis S.J."/>
            <person name="Pecinka A."/>
            <person name="Quesneville H."/>
            <person name="Colot V."/>
            <person name="Lysak M.A."/>
            <person name="Weigel D."/>
            <person name="Coupland G."/>
            <person name="Schneeberger K."/>
        </authorList>
    </citation>
    <scope>NUCLEOTIDE SEQUENCE [LARGE SCALE GENOMIC DNA]</scope>
    <source>
        <strain evidence="4">cv. Pajares</strain>
    </source>
</reference>
<feature type="coiled-coil region" evidence="1">
    <location>
        <begin position="550"/>
        <end position="626"/>
    </location>
</feature>
<feature type="region of interest" description="Disordered" evidence="2">
    <location>
        <begin position="106"/>
        <end position="140"/>
    </location>
</feature>
<feature type="compositionally biased region" description="Low complexity" evidence="2">
    <location>
        <begin position="392"/>
        <end position="404"/>
    </location>
</feature>
<feature type="compositionally biased region" description="Basic and acidic residues" evidence="2">
    <location>
        <begin position="849"/>
        <end position="861"/>
    </location>
</feature>
<protein>
    <recommendedName>
        <fullName evidence="5">Transposase (Putative), gypsy type</fullName>
    </recommendedName>
</protein>
<dbReference type="OMA" id="HKDLEWR"/>
<evidence type="ECO:0000313" key="3">
    <source>
        <dbReference type="EMBL" id="KFK36159.1"/>
    </source>
</evidence>
<evidence type="ECO:0000256" key="2">
    <source>
        <dbReference type="SAM" id="MobiDB-lite"/>
    </source>
</evidence>
<evidence type="ECO:0008006" key="5">
    <source>
        <dbReference type="Google" id="ProtNLM"/>
    </source>
</evidence>
<feature type="compositionally biased region" description="Basic and acidic residues" evidence="2">
    <location>
        <begin position="476"/>
        <end position="497"/>
    </location>
</feature>
<feature type="compositionally biased region" description="Basic and acidic residues" evidence="2">
    <location>
        <begin position="14"/>
        <end position="34"/>
    </location>
</feature>
<keyword evidence="1" id="KW-0175">Coiled coil</keyword>
<gene>
    <name evidence="3" type="ordered locus">AALP_Aa4g085700</name>
</gene>
<feature type="region of interest" description="Disordered" evidence="2">
    <location>
        <begin position="1"/>
        <end position="78"/>
    </location>
</feature>
<dbReference type="Proteomes" id="UP000029120">
    <property type="component" value="Chromosome 4"/>
</dbReference>
<keyword evidence="4" id="KW-1185">Reference proteome</keyword>
<feature type="region of interest" description="Disordered" evidence="2">
    <location>
        <begin position="442"/>
        <end position="507"/>
    </location>
</feature>
<dbReference type="AlphaFoldDB" id="A0A087H207"/>
<name>A0A087H207_ARAAL</name>